<keyword evidence="2" id="KW-1133">Transmembrane helix</keyword>
<evidence type="ECO:0000256" key="1">
    <source>
        <dbReference type="ARBA" id="ARBA00005254"/>
    </source>
</evidence>
<organism evidence="3 4">
    <name type="scientific">Lentibacillus salicampi</name>
    <dbReference type="NCBI Taxonomy" id="175306"/>
    <lineage>
        <taxon>Bacteria</taxon>
        <taxon>Bacillati</taxon>
        <taxon>Bacillota</taxon>
        <taxon>Bacilli</taxon>
        <taxon>Bacillales</taxon>
        <taxon>Bacillaceae</taxon>
        <taxon>Lentibacillus</taxon>
    </lineage>
</organism>
<evidence type="ECO:0000313" key="4">
    <source>
        <dbReference type="Proteomes" id="UP000298484"/>
    </source>
</evidence>
<dbReference type="InterPro" id="IPR029045">
    <property type="entry name" value="ClpP/crotonase-like_dom_sf"/>
</dbReference>
<name>A0A4Y9ACK0_9BACI</name>
<dbReference type="SUPFAM" id="SSF52096">
    <property type="entry name" value="ClpP/crotonase"/>
    <property type="match status" value="1"/>
</dbReference>
<accession>A0A4Y9ACK0</accession>
<comment type="caution">
    <text evidence="3">The sequence shown here is derived from an EMBL/GenBank/DDBJ whole genome shotgun (WGS) entry which is preliminary data.</text>
</comment>
<comment type="similarity">
    <text evidence="1">Belongs to the enoyl-CoA hydratase/isomerase family.</text>
</comment>
<dbReference type="Gene3D" id="3.90.226.10">
    <property type="entry name" value="2-enoyl-CoA Hydratase, Chain A, domain 1"/>
    <property type="match status" value="1"/>
</dbReference>
<reference evidence="3 4" key="1">
    <citation type="submission" date="2019-03" db="EMBL/GenBank/DDBJ databases">
        <title>Genome sequence of Lentibacillus salicampi ATCC BAA-719.</title>
        <authorList>
            <person name="Maclea K.S."/>
            <person name="Simoes Junior M."/>
        </authorList>
    </citation>
    <scope>NUCLEOTIDE SEQUENCE [LARGE SCALE GENOMIC DNA]</scope>
    <source>
        <strain evidence="3 4">ATCC BAA-719</strain>
    </source>
</reference>
<dbReference type="Gene3D" id="1.10.12.10">
    <property type="entry name" value="Lyase 2-enoyl-coa Hydratase, Chain A, domain 2"/>
    <property type="match status" value="1"/>
</dbReference>
<dbReference type="OrthoDB" id="9775794at2"/>
<dbReference type="Proteomes" id="UP000298484">
    <property type="component" value="Unassembled WGS sequence"/>
</dbReference>
<keyword evidence="2" id="KW-0472">Membrane</keyword>
<dbReference type="PANTHER" id="PTHR43459:SF1">
    <property type="entry name" value="EG:BACN32G11.4 PROTEIN"/>
    <property type="match status" value="1"/>
</dbReference>
<dbReference type="InterPro" id="IPR001753">
    <property type="entry name" value="Enoyl-CoA_hydra/iso"/>
</dbReference>
<sequence>MRTILYERQHGVSYVYMNRPERYNAMDKRMLAELLNVLSEVEQNDDRMVVLSGKGKAFSAGGDIGMMADFADKAFFEEVMQTIEAVALKLYLMPKMVVSAVNGSAAGLGLSLALAADYVVAHKEAKMGMLFIGIGLVPDGGGHFWLRERVGTQRAKQFIWEKQQVQGSEAQAMGLVDVLTEHDALEHATHMAGQIQASPMAAMLKTKKIYHRNNLETLKYYLEAERNAQWELRHTKDHQEGVKAFQEKRKPVFTGK</sequence>
<dbReference type="AlphaFoldDB" id="A0A4Y9ACK0"/>
<dbReference type="CDD" id="cd06558">
    <property type="entry name" value="crotonase-like"/>
    <property type="match status" value="1"/>
</dbReference>
<proteinExistence type="inferred from homology"/>
<feature type="transmembrane region" description="Helical" evidence="2">
    <location>
        <begin position="97"/>
        <end position="121"/>
    </location>
</feature>
<protein>
    <submittedName>
        <fullName evidence="3">Enoyl-CoA hydratase</fullName>
        <ecNumber evidence="3">4.2.1.17</ecNumber>
    </submittedName>
</protein>
<gene>
    <name evidence="3" type="ORF">E4U82_06025</name>
</gene>
<dbReference type="RefSeq" id="WP_135109177.1">
    <property type="nucleotide sequence ID" value="NZ_SRHY01000005.1"/>
</dbReference>
<evidence type="ECO:0000313" key="3">
    <source>
        <dbReference type="EMBL" id="TFJ93516.1"/>
    </source>
</evidence>
<keyword evidence="4" id="KW-1185">Reference proteome</keyword>
<evidence type="ECO:0000256" key="2">
    <source>
        <dbReference type="SAM" id="Phobius"/>
    </source>
</evidence>
<keyword evidence="2" id="KW-0812">Transmembrane</keyword>
<keyword evidence="3" id="KW-0456">Lyase</keyword>
<dbReference type="PANTHER" id="PTHR43459">
    <property type="entry name" value="ENOYL-COA HYDRATASE"/>
    <property type="match status" value="1"/>
</dbReference>
<feature type="transmembrane region" description="Helical" evidence="2">
    <location>
        <begin position="127"/>
        <end position="146"/>
    </location>
</feature>
<dbReference type="InterPro" id="IPR014748">
    <property type="entry name" value="Enoyl-CoA_hydra_C"/>
</dbReference>
<dbReference type="EMBL" id="SRHY01000005">
    <property type="protein sequence ID" value="TFJ93516.1"/>
    <property type="molecule type" value="Genomic_DNA"/>
</dbReference>
<dbReference type="GO" id="GO:0004300">
    <property type="term" value="F:enoyl-CoA hydratase activity"/>
    <property type="evidence" value="ECO:0007669"/>
    <property type="project" value="UniProtKB-EC"/>
</dbReference>
<dbReference type="NCBIfam" id="NF005804">
    <property type="entry name" value="PRK07659.1"/>
    <property type="match status" value="1"/>
</dbReference>
<dbReference type="EC" id="4.2.1.17" evidence="3"/>
<dbReference type="Pfam" id="PF00378">
    <property type="entry name" value="ECH_1"/>
    <property type="match status" value="1"/>
</dbReference>